<dbReference type="STRING" id="252514.A3224_08305"/>
<reference evidence="2" key="1">
    <citation type="submission" date="2016-03" db="EMBL/GenBank/DDBJ databases">
        <authorList>
            <person name="Lee Y.-S."/>
            <person name="Choi Y.-L."/>
        </authorList>
    </citation>
    <scope>NUCLEOTIDE SEQUENCE [LARGE SCALE GENOMIC DNA]</scope>
    <source>
        <strain evidence="2">DAU221</strain>
    </source>
</reference>
<gene>
    <name evidence="1" type="ORF">A3224_08305</name>
</gene>
<evidence type="ECO:0000313" key="2">
    <source>
        <dbReference type="Proteomes" id="UP000076077"/>
    </source>
</evidence>
<dbReference type="KEGG" id="mthd:A3224_08305"/>
<dbReference type="InterPro" id="IPR021249">
    <property type="entry name" value="DUF2788"/>
</dbReference>
<keyword evidence="2" id="KW-1185">Reference proteome</keyword>
<proteinExistence type="predicted"/>
<organism evidence="1 2">
    <name type="scientific">Microbulbifer thermotolerans</name>
    <dbReference type="NCBI Taxonomy" id="252514"/>
    <lineage>
        <taxon>Bacteria</taxon>
        <taxon>Pseudomonadati</taxon>
        <taxon>Pseudomonadota</taxon>
        <taxon>Gammaproteobacteria</taxon>
        <taxon>Cellvibrionales</taxon>
        <taxon>Microbulbiferaceae</taxon>
        <taxon>Microbulbifer</taxon>
    </lineage>
</organism>
<protein>
    <submittedName>
        <fullName evidence="1">Uncharacterized protein</fullName>
    </submittedName>
</protein>
<evidence type="ECO:0000313" key="1">
    <source>
        <dbReference type="EMBL" id="AMX02586.1"/>
    </source>
</evidence>
<sequence>MRANFLGGSRMSFEQFELYSLWVGVGGLILFMIFIVWNLAKESKAGRFGTFILFIALGLGLLGFLIKTVLVELMGIG</sequence>
<dbReference type="Proteomes" id="UP000076077">
    <property type="component" value="Chromosome"/>
</dbReference>
<name>A0A143HM67_MICTH</name>
<accession>A0A143HM67</accession>
<dbReference type="EMBL" id="CP014864">
    <property type="protein sequence ID" value="AMX02586.1"/>
    <property type="molecule type" value="Genomic_DNA"/>
</dbReference>
<dbReference type="AlphaFoldDB" id="A0A143HM67"/>
<dbReference type="Pfam" id="PF10981">
    <property type="entry name" value="DUF2788"/>
    <property type="match status" value="1"/>
</dbReference>